<evidence type="ECO:0000259" key="13">
    <source>
        <dbReference type="SMART" id="SM00478"/>
    </source>
</evidence>
<dbReference type="InterPro" id="IPR023170">
    <property type="entry name" value="HhH_base_excis_C"/>
</dbReference>
<dbReference type="CDD" id="cd00056">
    <property type="entry name" value="ENDO3c"/>
    <property type="match status" value="1"/>
</dbReference>
<dbReference type="EC" id="4.2.99.18" evidence="12"/>
<keyword evidence="6 12" id="KW-0408">Iron</keyword>
<evidence type="ECO:0000256" key="10">
    <source>
        <dbReference type="ARBA" id="ARBA00023239"/>
    </source>
</evidence>
<evidence type="ECO:0000256" key="8">
    <source>
        <dbReference type="ARBA" id="ARBA00023125"/>
    </source>
</evidence>
<dbReference type="FunFam" id="1.10.340.30:FF:000001">
    <property type="entry name" value="Endonuclease III"/>
    <property type="match status" value="1"/>
</dbReference>
<keyword evidence="11 12" id="KW-0326">Glycosidase</keyword>
<keyword evidence="9 12" id="KW-0234">DNA repair</keyword>
<dbReference type="PATRIC" id="fig|1006576.9.peg.1612"/>
<dbReference type="NCBIfam" id="TIGR01083">
    <property type="entry name" value="nth"/>
    <property type="match status" value="1"/>
</dbReference>
<dbReference type="InterPro" id="IPR000445">
    <property type="entry name" value="HhH_motif"/>
</dbReference>
<feature type="binding site" evidence="12">
    <location>
        <position position="183"/>
    </location>
    <ligand>
        <name>[4Fe-4S] cluster</name>
        <dbReference type="ChEBI" id="CHEBI:49883"/>
    </ligand>
</feature>
<dbReference type="RefSeq" id="WP_144403509.1">
    <property type="nucleotide sequence ID" value="NZ_LN824141.1"/>
</dbReference>
<dbReference type="EMBL" id="LN824141">
    <property type="protein sequence ID" value="CEP78905.1"/>
    <property type="molecule type" value="Genomic_DNA"/>
</dbReference>
<dbReference type="GO" id="GO:0003677">
    <property type="term" value="F:DNA binding"/>
    <property type="evidence" value="ECO:0007669"/>
    <property type="project" value="UniProtKB-UniRule"/>
</dbReference>
<comment type="catalytic activity">
    <reaction evidence="12">
        <text>2'-deoxyribonucleotide-(2'-deoxyribose 5'-phosphate)-2'-deoxyribonucleotide-DNA = a 3'-end 2'-deoxyribonucleotide-(2,3-dehydro-2,3-deoxyribose 5'-phosphate)-DNA + a 5'-end 5'-phospho-2'-deoxyribonucleoside-DNA + H(+)</text>
        <dbReference type="Rhea" id="RHEA:66592"/>
        <dbReference type="Rhea" id="RHEA-COMP:13180"/>
        <dbReference type="Rhea" id="RHEA-COMP:16897"/>
        <dbReference type="Rhea" id="RHEA-COMP:17067"/>
        <dbReference type="ChEBI" id="CHEBI:15378"/>
        <dbReference type="ChEBI" id="CHEBI:136412"/>
        <dbReference type="ChEBI" id="CHEBI:157695"/>
        <dbReference type="ChEBI" id="CHEBI:167181"/>
        <dbReference type="EC" id="4.2.99.18"/>
    </reaction>
</comment>
<dbReference type="GO" id="GO:0051539">
    <property type="term" value="F:4 iron, 4 sulfur cluster binding"/>
    <property type="evidence" value="ECO:0007669"/>
    <property type="project" value="UniProtKB-UniRule"/>
</dbReference>
<dbReference type="Proteomes" id="UP000032809">
    <property type="component" value="Chromosome I"/>
</dbReference>
<dbReference type="PANTHER" id="PTHR43286">
    <property type="entry name" value="ENDONUCLEASE III-LIKE PROTEIN 1"/>
    <property type="match status" value="1"/>
</dbReference>
<keyword evidence="2 12" id="KW-0004">4Fe-4S</keyword>
<dbReference type="PROSITE" id="PS01155">
    <property type="entry name" value="ENDONUCLEASE_III_2"/>
    <property type="match status" value="1"/>
</dbReference>
<keyword evidence="4 12" id="KW-0227">DNA damage</keyword>
<keyword evidence="15" id="KW-1185">Reference proteome</keyword>
<dbReference type="HAMAP" id="MF_00942">
    <property type="entry name" value="Nth"/>
    <property type="match status" value="1"/>
</dbReference>
<dbReference type="HOGENOM" id="CLU_012862_3_3_0"/>
<protein>
    <recommendedName>
        <fullName evidence="12">Endonuclease III</fullName>
        <ecNumber evidence="12">4.2.99.18</ecNumber>
    </recommendedName>
    <alternativeName>
        <fullName evidence="12">DNA-(apurinic or apyrimidinic site) lyase</fullName>
    </alternativeName>
</protein>
<feature type="domain" description="HhH-GPD" evidence="13">
    <location>
        <begin position="34"/>
        <end position="181"/>
    </location>
</feature>
<dbReference type="Pfam" id="PF00633">
    <property type="entry name" value="HHH"/>
    <property type="match status" value="1"/>
</dbReference>
<dbReference type="GO" id="GO:0140078">
    <property type="term" value="F:class I DNA-(apurinic or apyrimidinic site) endonuclease activity"/>
    <property type="evidence" value="ECO:0007669"/>
    <property type="project" value="UniProtKB-EC"/>
</dbReference>
<dbReference type="InterPro" id="IPR004036">
    <property type="entry name" value="Endonuclease-III-like_CS2"/>
</dbReference>
<dbReference type="GO" id="GO:0000703">
    <property type="term" value="F:oxidized pyrimidine nucleobase lesion DNA N-glycosylase activity"/>
    <property type="evidence" value="ECO:0007669"/>
    <property type="project" value="TreeGrafter"/>
</dbReference>
<dbReference type="GO" id="GO:0006289">
    <property type="term" value="P:nucleotide-excision repair"/>
    <property type="evidence" value="ECO:0007669"/>
    <property type="project" value="TreeGrafter"/>
</dbReference>
<dbReference type="SMART" id="SM00525">
    <property type="entry name" value="FES"/>
    <property type="match status" value="1"/>
</dbReference>
<dbReference type="FunFam" id="1.10.1670.10:FF:000001">
    <property type="entry name" value="Endonuclease III"/>
    <property type="match status" value="1"/>
</dbReference>
<dbReference type="PANTHER" id="PTHR43286:SF1">
    <property type="entry name" value="ENDONUCLEASE III-LIKE PROTEIN 1"/>
    <property type="match status" value="1"/>
</dbReference>
<keyword evidence="10 12" id="KW-0456">Lyase</keyword>
<dbReference type="InterPro" id="IPR011257">
    <property type="entry name" value="DNA_glycosylase"/>
</dbReference>
<dbReference type="InterPro" id="IPR003265">
    <property type="entry name" value="HhH-GPD_domain"/>
</dbReference>
<keyword evidence="5 12" id="KW-0378">Hydrolase</keyword>
<keyword evidence="3 12" id="KW-0479">Metal-binding</keyword>
<dbReference type="Pfam" id="PF10576">
    <property type="entry name" value="EndIII_4Fe-2S"/>
    <property type="match status" value="1"/>
</dbReference>
<evidence type="ECO:0000256" key="12">
    <source>
        <dbReference type="HAMAP-Rule" id="MF_00942"/>
    </source>
</evidence>
<comment type="function">
    <text evidence="12">DNA repair enzyme that has both DNA N-glycosylase activity and AP-lyase activity. The DNA N-glycosylase activity releases various damaged pyrimidines from DNA by cleaving the N-glycosidic bond, leaving an AP (apurinic/apyrimidinic) site. The AP-lyase activity cleaves the phosphodiester bond 3' to the AP site by a beta-elimination, leaving a 3'-terminal unsaturated sugar and a product with a terminal 5'-phosphate.</text>
</comment>
<gene>
    <name evidence="12 14" type="primary">nth</name>
    <name evidence="14" type="ORF">DTL3_1616</name>
</gene>
<dbReference type="Gene3D" id="1.10.1670.10">
    <property type="entry name" value="Helix-hairpin-Helix base-excision DNA repair enzymes (C-terminal)"/>
    <property type="match status" value="1"/>
</dbReference>
<dbReference type="PIRSF" id="PIRSF001435">
    <property type="entry name" value="Nth"/>
    <property type="match status" value="1"/>
</dbReference>
<evidence type="ECO:0000313" key="15">
    <source>
        <dbReference type="Proteomes" id="UP000032809"/>
    </source>
</evidence>
<evidence type="ECO:0000256" key="1">
    <source>
        <dbReference type="ARBA" id="ARBA00008343"/>
    </source>
</evidence>
<comment type="cofactor">
    <cofactor evidence="12">
        <name>[4Fe-4S] cluster</name>
        <dbReference type="ChEBI" id="CHEBI:49883"/>
    </cofactor>
    <text evidence="12">Binds 1 [4Fe-4S] cluster.</text>
</comment>
<keyword evidence="14" id="KW-0255">Endonuclease</keyword>
<proteinExistence type="inferred from homology"/>
<evidence type="ECO:0000256" key="4">
    <source>
        <dbReference type="ARBA" id="ARBA00022763"/>
    </source>
</evidence>
<evidence type="ECO:0000256" key="11">
    <source>
        <dbReference type="ARBA" id="ARBA00023295"/>
    </source>
</evidence>
<keyword evidence="8 12" id="KW-0238">DNA-binding</keyword>
<dbReference type="OrthoDB" id="9800977at2"/>
<dbReference type="InterPro" id="IPR003651">
    <property type="entry name" value="Endonuclease3_FeS-loop_motif"/>
</dbReference>
<evidence type="ECO:0000256" key="9">
    <source>
        <dbReference type="ARBA" id="ARBA00023204"/>
    </source>
</evidence>
<dbReference type="GO" id="GO:0046872">
    <property type="term" value="F:metal ion binding"/>
    <property type="evidence" value="ECO:0007669"/>
    <property type="project" value="UniProtKB-KW"/>
</dbReference>
<accession>A0A0C7P3L9</accession>
<name>A0A0C7P3L9_DEFTU</name>
<sequence length="211" mass="24382">MSRNIIEEAHKIIYFFPRYHQEKDPFKILIETILSQRTKDENTEKATKSLFSKYKNVYELSKARPEDLYDLIKPSGMYKQKSKRIVEISKIIVKDYDGKVPDNLEELLKLPGVGRKTANIVLYVGFGKNALAVDTHVHRISNRLGWVKTKKPEQTEDELKKIIPPELWGPLNGAMVNFGQKICKPISPNCHECFLNDVCPSAYQFLKTNKK</sequence>
<feature type="binding site" evidence="12">
    <location>
        <position position="190"/>
    </location>
    <ligand>
        <name>[4Fe-4S] cluster</name>
        <dbReference type="ChEBI" id="CHEBI:49883"/>
    </ligand>
</feature>
<dbReference type="Pfam" id="PF00730">
    <property type="entry name" value="HhH-GPD"/>
    <property type="match status" value="1"/>
</dbReference>
<keyword evidence="7 12" id="KW-0411">Iron-sulfur</keyword>
<organism evidence="14 15">
    <name type="scientific">Defluviitoga tunisiensis</name>
    <dbReference type="NCBI Taxonomy" id="1006576"/>
    <lineage>
        <taxon>Bacteria</taxon>
        <taxon>Thermotogati</taxon>
        <taxon>Thermotogota</taxon>
        <taxon>Thermotogae</taxon>
        <taxon>Petrotogales</taxon>
        <taxon>Petrotogaceae</taxon>
        <taxon>Defluviitoga</taxon>
    </lineage>
</organism>
<evidence type="ECO:0000256" key="5">
    <source>
        <dbReference type="ARBA" id="ARBA00022801"/>
    </source>
</evidence>
<dbReference type="GO" id="GO:0006285">
    <property type="term" value="P:base-excision repair, AP site formation"/>
    <property type="evidence" value="ECO:0007669"/>
    <property type="project" value="TreeGrafter"/>
</dbReference>
<evidence type="ECO:0000256" key="2">
    <source>
        <dbReference type="ARBA" id="ARBA00022485"/>
    </source>
</evidence>
<dbReference type="KEGG" id="dtn:DTL3_1616"/>
<evidence type="ECO:0000256" key="3">
    <source>
        <dbReference type="ARBA" id="ARBA00022723"/>
    </source>
</evidence>
<feature type="binding site" evidence="12">
    <location>
        <position position="199"/>
    </location>
    <ligand>
        <name>[4Fe-4S] cluster</name>
        <dbReference type="ChEBI" id="CHEBI:49883"/>
    </ligand>
</feature>
<dbReference type="STRING" id="1006576.DTL3_1616"/>
<feature type="binding site" evidence="12">
    <location>
        <position position="193"/>
    </location>
    <ligand>
        <name>[4Fe-4S] cluster</name>
        <dbReference type="ChEBI" id="CHEBI:49883"/>
    </ligand>
</feature>
<dbReference type="SUPFAM" id="SSF48150">
    <property type="entry name" value="DNA-glycosylase"/>
    <property type="match status" value="1"/>
</dbReference>
<evidence type="ECO:0000256" key="6">
    <source>
        <dbReference type="ARBA" id="ARBA00023004"/>
    </source>
</evidence>
<dbReference type="InterPro" id="IPR005759">
    <property type="entry name" value="Nth"/>
</dbReference>
<dbReference type="AlphaFoldDB" id="A0A0C7P3L9"/>
<evidence type="ECO:0000313" key="14">
    <source>
        <dbReference type="EMBL" id="CEP78905.1"/>
    </source>
</evidence>
<reference evidence="15" key="1">
    <citation type="submission" date="2014-11" db="EMBL/GenBank/DDBJ databases">
        <authorList>
            <person name="Wibberg D."/>
        </authorList>
    </citation>
    <scope>NUCLEOTIDE SEQUENCE [LARGE SCALE GENOMIC DNA]</scope>
    <source>
        <strain evidence="15">L3</strain>
    </source>
</reference>
<evidence type="ECO:0000256" key="7">
    <source>
        <dbReference type="ARBA" id="ARBA00023014"/>
    </source>
</evidence>
<dbReference type="SMART" id="SM00478">
    <property type="entry name" value="ENDO3c"/>
    <property type="match status" value="1"/>
</dbReference>
<comment type="similarity">
    <text evidence="1 12">Belongs to the Nth/MutY family.</text>
</comment>
<keyword evidence="14" id="KW-0540">Nuclease</keyword>
<dbReference type="Gene3D" id="1.10.340.30">
    <property type="entry name" value="Hypothetical protein, domain 2"/>
    <property type="match status" value="1"/>
</dbReference>